<dbReference type="InterPro" id="IPR013937">
    <property type="entry name" value="Sorting_nexin_C"/>
</dbReference>
<evidence type="ECO:0000313" key="6">
    <source>
        <dbReference type="Proteomes" id="UP001249851"/>
    </source>
</evidence>
<dbReference type="GO" id="GO:0035091">
    <property type="term" value="F:phosphatidylinositol binding"/>
    <property type="evidence" value="ECO:0007669"/>
    <property type="project" value="InterPro"/>
</dbReference>
<dbReference type="PANTHER" id="PTHR22775">
    <property type="entry name" value="SORTING NEXIN"/>
    <property type="match status" value="1"/>
</dbReference>
<evidence type="ECO:0000256" key="1">
    <source>
        <dbReference type="ARBA" id="ARBA00010883"/>
    </source>
</evidence>
<protein>
    <submittedName>
        <fullName evidence="5">Sorting nexin-19</fullName>
    </submittedName>
</protein>
<evidence type="ECO:0000259" key="3">
    <source>
        <dbReference type="PROSITE" id="PS50195"/>
    </source>
</evidence>
<dbReference type="GO" id="GO:0005769">
    <property type="term" value="C:early endosome"/>
    <property type="evidence" value="ECO:0007669"/>
    <property type="project" value="TreeGrafter"/>
</dbReference>
<feature type="domain" description="PX" evidence="3">
    <location>
        <begin position="848"/>
        <end position="1015"/>
    </location>
</feature>
<organism evidence="5 6">
    <name type="scientific">Acropora cervicornis</name>
    <name type="common">Staghorn coral</name>
    <dbReference type="NCBI Taxonomy" id="6130"/>
    <lineage>
        <taxon>Eukaryota</taxon>
        <taxon>Metazoa</taxon>
        <taxon>Cnidaria</taxon>
        <taxon>Anthozoa</taxon>
        <taxon>Hexacorallia</taxon>
        <taxon>Scleractinia</taxon>
        <taxon>Astrocoeniina</taxon>
        <taxon>Acroporidae</taxon>
        <taxon>Acropora</taxon>
    </lineage>
</organism>
<dbReference type="EMBL" id="JARQWQ010000037">
    <property type="protein sequence ID" value="KAK2560083.1"/>
    <property type="molecule type" value="Genomic_DNA"/>
</dbReference>
<keyword evidence="6" id="KW-1185">Reference proteome</keyword>
<reference evidence="5" key="2">
    <citation type="journal article" date="2023" name="Science">
        <title>Genomic signatures of disease resistance in endangered staghorn corals.</title>
        <authorList>
            <person name="Vollmer S.V."/>
            <person name="Selwyn J.D."/>
            <person name="Despard B.A."/>
            <person name="Roesel C.L."/>
        </authorList>
    </citation>
    <scope>NUCLEOTIDE SEQUENCE</scope>
    <source>
        <strain evidence="5">K2</strain>
    </source>
</reference>
<dbReference type="SUPFAM" id="SSF64268">
    <property type="entry name" value="PX domain"/>
    <property type="match status" value="1"/>
</dbReference>
<feature type="compositionally biased region" description="Polar residues" evidence="2">
    <location>
        <begin position="317"/>
        <end position="326"/>
    </location>
</feature>
<dbReference type="SMART" id="SM00312">
    <property type="entry name" value="PX"/>
    <property type="match status" value="1"/>
</dbReference>
<feature type="compositionally biased region" description="Polar residues" evidence="2">
    <location>
        <begin position="741"/>
        <end position="750"/>
    </location>
</feature>
<dbReference type="PROSITE" id="PS50195">
    <property type="entry name" value="PX"/>
    <property type="match status" value="1"/>
</dbReference>
<feature type="region of interest" description="Disordered" evidence="2">
    <location>
        <begin position="741"/>
        <end position="766"/>
    </location>
</feature>
<evidence type="ECO:0000256" key="2">
    <source>
        <dbReference type="SAM" id="MobiDB-lite"/>
    </source>
</evidence>
<name>A0AAD9QF08_ACRCE</name>
<dbReference type="InterPro" id="IPR036871">
    <property type="entry name" value="PX_dom_sf"/>
</dbReference>
<dbReference type="InterPro" id="IPR001683">
    <property type="entry name" value="PX_dom"/>
</dbReference>
<comment type="similarity">
    <text evidence="1">Belongs to the sorting nexin family.</text>
</comment>
<gene>
    <name evidence="5" type="ORF">P5673_017041</name>
</gene>
<dbReference type="Pfam" id="PF02194">
    <property type="entry name" value="PXA"/>
    <property type="match status" value="1"/>
</dbReference>
<proteinExistence type="inferred from homology"/>
<feature type="region of interest" description="Disordered" evidence="2">
    <location>
        <begin position="1308"/>
        <end position="1339"/>
    </location>
</feature>
<feature type="region of interest" description="Disordered" evidence="2">
    <location>
        <begin position="317"/>
        <end position="341"/>
    </location>
</feature>
<feature type="domain" description="PXA" evidence="4">
    <location>
        <begin position="91"/>
        <end position="274"/>
    </location>
</feature>
<feature type="compositionally biased region" description="Basic and acidic residues" evidence="2">
    <location>
        <begin position="327"/>
        <end position="341"/>
    </location>
</feature>
<feature type="region of interest" description="Disordered" evidence="2">
    <location>
        <begin position="280"/>
        <end position="302"/>
    </location>
</feature>
<dbReference type="PANTHER" id="PTHR22775:SF3">
    <property type="entry name" value="SORTING NEXIN-13"/>
    <property type="match status" value="1"/>
</dbReference>
<comment type="caution">
    <text evidence="5">The sequence shown here is derived from an EMBL/GenBank/DDBJ whole genome shotgun (WGS) entry which is preliminary data.</text>
</comment>
<evidence type="ECO:0000313" key="5">
    <source>
        <dbReference type="EMBL" id="KAK2560083.1"/>
    </source>
</evidence>
<feature type="region of interest" description="Disordered" evidence="2">
    <location>
        <begin position="1155"/>
        <end position="1196"/>
    </location>
</feature>
<dbReference type="Pfam" id="PF08628">
    <property type="entry name" value="Nexin_C"/>
    <property type="match status" value="1"/>
</dbReference>
<reference evidence="5" key="1">
    <citation type="journal article" date="2023" name="G3 (Bethesda)">
        <title>Whole genome assembly and annotation of the endangered Caribbean coral Acropora cervicornis.</title>
        <authorList>
            <person name="Selwyn J.D."/>
            <person name="Vollmer S.V."/>
        </authorList>
    </citation>
    <scope>NUCLEOTIDE SEQUENCE</scope>
    <source>
        <strain evidence="5">K2</strain>
    </source>
</reference>
<sequence>MGWLSVFFVLACLFFVGCSFKTLFLYVIITGLSFGLTSLFVTNKWGLDGLFEEIFKVVELFGFGVPLRLESRIAYSSLYTDGGSDTLEELPKPLEEELRKFLANIIRDFIRTWYEDVGRGEHFIAETQELLEILCIESYKRASQIDSHYLVEQVIVIFHGHLERFNKAMAIVKAKDPKLRLSISSSQLLCQTYESQLKFERPALTSATKELSYLRNVIDCLLAAMVPKDTFNCDTGRFILREILAVQVMSPLVQLLIDPDWICEAVIEVLKDGVSAKPQDVDVRNGSNDRGTDQCDGATNVDKEEVDNHLQTYDSVENASSSLQSISREEVLSQERKDSLDDVGDRIEITSPEACGDSPDYPTPWPVTSSRQPPIGESQHDSAESYLVISVEENGVNSNAEQNQNGSNWSMEVVPPTSLESIGSSSLTSSWTCCSSPDDESFNVISFEEIKEKLSMEEIYGNAETALQSLEEMTCCYNVETNDEEEYPSLSLVAQRGSCDEGSDMEDAPCTRFRTRSSSLSLPRTDRRKVDVEQTSSSYTELTRSISAPCTLSFTNIKKEDDEELYISADRPSMVFGPPFYHTSFCSSSDSFKSISSDEDVVGLYIEKGEEKLEDGFDIDPFAPQTQVQLSRSRMVKQASFDEPSDRVTSDSSVDELVVQKAMLPTYSEDKGDYLDLSCNTEKSVLGNANDGNARGANKADQRISGSVFETQESEYSFGDVVLNAGKRFVSNFKPSFKFDSLSTSSNKSSEVSDRESMDFTAENQSRRCPQGMLINTANTTAAMSATSGGMRRLSRSHAILEESIESDTCYSTPKEKLDHAKIHVDDVAQDCNPMEDVKRMHPSELISIPNTVVALETTWEPGRNKYTLYKIEYDIRIWYEVHNAAIKQARSDAKKEQIKRKLYGDPIHSKEADDDELSLEKIKRRVPLKRVINRRYREFMELHNRLTNGPLSVHMKDILRPNRKYNLPFGRLDPHVVEGRRKLLQYYLGSLISKPPLRNSEDLKQFLGVMEGKKISFIKPSVAQIVTQSVHVPRVDKILSRQMTKVIDSIKTVFDSGEEEEDLPEEPLEGNDRTEAGVNQGTDLSMHCFSAFLSDCVEFSLPSSPSPLHVGKQEIFDEKDAGQLSWKKNKVMPFDMDEEAGVWESYFKVSQHLGPRTAGDGSDNPDELSSMSPSNPPPFPELAKTVGSRSDESKSEGSAAAFKRYLDVQSGCHEYQRPVHHLAVSQSLPRSNSMEEISSEATLGKFQFRPQKIFEAAKRIGQGNKSGSMESLEILPTEREKQHGALKKLLEESAAKVFAGNPNKQKLVKEGLGENPSPVGHSLNGEEPNALSAVDTPSSIDERSFTERASDGSDLQCPLSDAILSLLCELLKDHDSWLTIDRVHQFFSATLGGLLEWCIQREIDNITSDEAWAMYLNTLIEAIWPQGKLIVDAKKTKSEMEKARTRKEAVIALMDAFPGFVKLCIGPRAYQQTAVNVIESLQYPQLNK</sequence>
<evidence type="ECO:0000259" key="4">
    <source>
        <dbReference type="PROSITE" id="PS51207"/>
    </source>
</evidence>
<dbReference type="InterPro" id="IPR003114">
    <property type="entry name" value="Phox_assoc"/>
</dbReference>
<dbReference type="Gene3D" id="3.30.1520.10">
    <property type="entry name" value="Phox-like domain"/>
    <property type="match status" value="1"/>
</dbReference>
<dbReference type="PROSITE" id="PS51207">
    <property type="entry name" value="PXA"/>
    <property type="match status" value="1"/>
</dbReference>
<dbReference type="SMART" id="SM00313">
    <property type="entry name" value="PXA"/>
    <property type="match status" value="1"/>
</dbReference>
<feature type="region of interest" description="Disordered" evidence="2">
    <location>
        <begin position="1056"/>
        <end position="1075"/>
    </location>
</feature>
<accession>A0AAD9QF08</accession>
<dbReference type="Proteomes" id="UP001249851">
    <property type="component" value="Unassembled WGS sequence"/>
</dbReference>
<dbReference type="Pfam" id="PF00787">
    <property type="entry name" value="PX"/>
    <property type="match status" value="1"/>
</dbReference>
<feature type="compositionally biased region" description="Acidic residues" evidence="2">
    <location>
        <begin position="1057"/>
        <end position="1070"/>
    </location>
</feature>